<name>U4QZX4_9FIRM</name>
<protein>
    <submittedName>
        <fullName evidence="1">Uncharacterized protein</fullName>
    </submittedName>
</protein>
<comment type="caution">
    <text evidence="1">The sequence shown here is derived from an EMBL/GenBank/DDBJ whole genome shotgun (WGS) entry which is preliminary data.</text>
</comment>
<dbReference type="STRING" id="1330534.L323_13160"/>
<organism evidence="1 2">
    <name type="scientific">Ruminiclostridium papyrosolvens C7</name>
    <dbReference type="NCBI Taxonomy" id="1330534"/>
    <lineage>
        <taxon>Bacteria</taxon>
        <taxon>Bacillati</taxon>
        <taxon>Bacillota</taxon>
        <taxon>Clostridia</taxon>
        <taxon>Eubacteriales</taxon>
        <taxon>Oscillospiraceae</taxon>
        <taxon>Ruminiclostridium</taxon>
    </lineage>
</organism>
<proteinExistence type="predicted"/>
<gene>
    <name evidence="1" type="ORF">L323_13160</name>
</gene>
<reference evidence="1 2" key="1">
    <citation type="journal article" date="2013" name="Genome Announc.">
        <title>Draft Genome Sequence of the Cellulolytic Bacterium Clostridium papyrosolvens C7 (ATCC 700395).</title>
        <authorList>
            <person name="Zepeda V."/>
            <person name="Dassa B."/>
            <person name="Borovok I."/>
            <person name="Lamed R."/>
            <person name="Bayer E.A."/>
            <person name="Cate J.H."/>
        </authorList>
    </citation>
    <scope>NUCLEOTIDE SEQUENCE [LARGE SCALE GENOMIC DNA]</scope>
    <source>
        <strain evidence="1 2">C7</strain>
    </source>
</reference>
<accession>U4QZX4</accession>
<dbReference type="PATRIC" id="fig|1330534.3.peg.2611"/>
<dbReference type="Proteomes" id="UP000016860">
    <property type="component" value="Unassembled WGS sequence"/>
</dbReference>
<dbReference type="EMBL" id="ATAY01000063">
    <property type="protein sequence ID" value="EPR10534.1"/>
    <property type="molecule type" value="Genomic_DNA"/>
</dbReference>
<evidence type="ECO:0000313" key="2">
    <source>
        <dbReference type="Proteomes" id="UP000016860"/>
    </source>
</evidence>
<sequence>MKRMILALLITFMLFIVVPLSGTVNAAGVSAKPVNQGSIQMELTSLPH</sequence>
<evidence type="ECO:0000313" key="1">
    <source>
        <dbReference type="EMBL" id="EPR10534.1"/>
    </source>
</evidence>
<dbReference type="RefSeq" id="WP_020816106.1">
    <property type="nucleotide sequence ID" value="NZ_ATAY01000063.1"/>
</dbReference>
<dbReference type="AlphaFoldDB" id="U4QZX4"/>